<dbReference type="Proteomes" id="UP000636110">
    <property type="component" value="Unassembled WGS sequence"/>
</dbReference>
<dbReference type="InterPro" id="IPR025665">
    <property type="entry name" value="Beta-barrel_OMP_2"/>
</dbReference>
<dbReference type="InterPro" id="IPR011250">
    <property type="entry name" value="OMP/PagP_B-barrel"/>
</dbReference>
<keyword evidence="4" id="KW-1185">Reference proteome</keyword>
<sequence length="215" mass="23311">MKKLFIIGLGLTMSSMAYTAKAQQSQSAANDQIRFGIRAGANLMNMGKISIADQNYSTDSKVGFQAGVYADLPLGGGFAFLPEVMYSQKGGKFKETFAGNTSEFDSKVGYLDVPILIGYRPTPELTIFAGPQASFLLSQESSFKVNGEQVGDSFTNKKDYKKSIAGGVVGLGYNITPNINVNGRYAMDFQKSFNDDLNQDKLKNKGFALSLGYTF</sequence>
<feature type="domain" description="Outer membrane protein beta-barrel" evidence="2">
    <location>
        <begin position="24"/>
        <end position="193"/>
    </location>
</feature>
<reference evidence="3 4" key="1">
    <citation type="submission" date="2019-11" db="EMBL/GenBank/DDBJ databases">
        <title>Description of Pedobacter sp. LMG 31462T.</title>
        <authorList>
            <person name="Carlier A."/>
            <person name="Qi S."/>
            <person name="Vandamme P."/>
        </authorList>
    </citation>
    <scope>NUCLEOTIDE SEQUENCE [LARGE SCALE GENOMIC DNA]</scope>
    <source>
        <strain evidence="3 4">LMG 31462</strain>
    </source>
</reference>
<evidence type="ECO:0000256" key="1">
    <source>
        <dbReference type="SAM" id="SignalP"/>
    </source>
</evidence>
<gene>
    <name evidence="3" type="ORF">GM920_15420</name>
</gene>
<accession>A0ABR6EYG8</accession>
<feature type="signal peptide" evidence="1">
    <location>
        <begin position="1"/>
        <end position="22"/>
    </location>
</feature>
<evidence type="ECO:0000259" key="2">
    <source>
        <dbReference type="Pfam" id="PF13568"/>
    </source>
</evidence>
<evidence type="ECO:0000313" key="3">
    <source>
        <dbReference type="EMBL" id="MBB2150289.1"/>
    </source>
</evidence>
<dbReference type="EMBL" id="WNXC01000005">
    <property type="protein sequence ID" value="MBB2150289.1"/>
    <property type="molecule type" value="Genomic_DNA"/>
</dbReference>
<evidence type="ECO:0000313" key="4">
    <source>
        <dbReference type="Proteomes" id="UP000636110"/>
    </source>
</evidence>
<feature type="chain" id="PRO_5046775018" evidence="1">
    <location>
        <begin position="23"/>
        <end position="215"/>
    </location>
</feature>
<name>A0ABR6EYG8_9SPHI</name>
<keyword evidence="1" id="KW-0732">Signal</keyword>
<dbReference type="Pfam" id="PF13568">
    <property type="entry name" value="OMP_b-brl_2"/>
    <property type="match status" value="1"/>
</dbReference>
<protein>
    <submittedName>
        <fullName evidence="3">Outer membrane beta-barrel protein</fullName>
    </submittedName>
</protein>
<dbReference type="RefSeq" id="WP_182959082.1">
    <property type="nucleotide sequence ID" value="NZ_WNXC01000005.1"/>
</dbReference>
<dbReference type="Gene3D" id="2.40.160.20">
    <property type="match status" value="1"/>
</dbReference>
<dbReference type="SUPFAM" id="SSF56925">
    <property type="entry name" value="OMPA-like"/>
    <property type="match status" value="1"/>
</dbReference>
<proteinExistence type="predicted"/>
<comment type="caution">
    <text evidence="3">The sequence shown here is derived from an EMBL/GenBank/DDBJ whole genome shotgun (WGS) entry which is preliminary data.</text>
</comment>
<organism evidence="3 4">
    <name type="scientific">Pedobacter gandavensis</name>
    <dbReference type="NCBI Taxonomy" id="2679963"/>
    <lineage>
        <taxon>Bacteria</taxon>
        <taxon>Pseudomonadati</taxon>
        <taxon>Bacteroidota</taxon>
        <taxon>Sphingobacteriia</taxon>
        <taxon>Sphingobacteriales</taxon>
        <taxon>Sphingobacteriaceae</taxon>
        <taxon>Pedobacter</taxon>
    </lineage>
</organism>